<evidence type="ECO:0000313" key="2">
    <source>
        <dbReference type="EMBL" id="TWI42444.1"/>
    </source>
</evidence>
<protein>
    <submittedName>
        <fullName evidence="2">Uncharacterized protein</fullName>
    </submittedName>
</protein>
<dbReference type="EMBL" id="VLKW01000014">
    <property type="protein sequence ID" value="TWI42444.1"/>
    <property type="molecule type" value="Genomic_DNA"/>
</dbReference>
<proteinExistence type="predicted"/>
<evidence type="ECO:0000313" key="4">
    <source>
        <dbReference type="Proteomes" id="UP000437862"/>
    </source>
</evidence>
<gene>
    <name evidence="1" type="ORF">GO485_26115</name>
    <name evidence="2" type="ORF">IP92_05420</name>
</gene>
<evidence type="ECO:0000313" key="3">
    <source>
        <dbReference type="Proteomes" id="UP000315112"/>
    </source>
</evidence>
<accession>A0A562PDD9</accession>
<dbReference type="EMBL" id="CP046904">
    <property type="protein sequence ID" value="QGZ42175.1"/>
    <property type="molecule type" value="Genomic_DNA"/>
</dbReference>
<organism evidence="2 3">
    <name type="scientific">Pseudoduganella flava</name>
    <dbReference type="NCBI Taxonomy" id="871742"/>
    <lineage>
        <taxon>Bacteria</taxon>
        <taxon>Pseudomonadati</taxon>
        <taxon>Pseudomonadota</taxon>
        <taxon>Betaproteobacteria</taxon>
        <taxon>Burkholderiales</taxon>
        <taxon>Oxalobacteraceae</taxon>
        <taxon>Telluria group</taxon>
        <taxon>Pseudoduganella</taxon>
    </lineage>
</organism>
<dbReference type="AlphaFoldDB" id="A0A562PDD9"/>
<sequence length="403" mass="42442">MSNYSKVQFISWEVYTGPIIVDQQAGIGLYPGLRDQDQDKRTGVLGQCRDIDARVAFTADALAKAEAASDRSPSTLKIFMAPEFLYRGAGGAYLNDLLNGWQPPGAPAEFGLPAPYNGPWPGLFGALRALVARSAFEDWVFVFGTAISASFPTRKATSGKYVLDPSQPGEIYNSALIQRGGTGHTADAYVSRKQYISGIDFINWYGAVQQHMPGTVEPADPEAVVPEDAMGVPEGSAVFRLPAVNDGTGAPIDFGIEICLDHASSGGNHANAFGRIRTANQYVKIQLVPSAGMRLKPESIRLQPAGGPTPNSYAFNCDGLATMAGNEYGSHTQVWNGANGAIPAAANRLIEISGGTQLANTVVQAVAPTVATPLGQVAASMLWNNGGGVQGAGNVRVMAPRDL</sequence>
<reference evidence="2 3" key="1">
    <citation type="journal article" date="2015" name="Stand. Genomic Sci.">
        <title>Genomic Encyclopedia of Bacterial and Archaeal Type Strains, Phase III: the genomes of soil and plant-associated and newly described type strains.</title>
        <authorList>
            <person name="Whitman W.B."/>
            <person name="Woyke T."/>
            <person name="Klenk H.P."/>
            <person name="Zhou Y."/>
            <person name="Lilburn T.G."/>
            <person name="Beck B.J."/>
            <person name="De Vos P."/>
            <person name="Vandamme P."/>
            <person name="Eisen J.A."/>
            <person name="Garrity G."/>
            <person name="Hugenholtz P."/>
            <person name="Kyrpides N.C."/>
        </authorList>
    </citation>
    <scope>NUCLEOTIDE SEQUENCE [LARGE SCALE GENOMIC DNA]</scope>
    <source>
        <strain evidence="2 3">CGMCC 1.10685</strain>
    </source>
</reference>
<reference evidence="2" key="2">
    <citation type="submission" date="2019-07" db="EMBL/GenBank/DDBJ databases">
        <authorList>
            <person name="Whitman W."/>
            <person name="Huntemann M."/>
            <person name="Clum A."/>
            <person name="Pillay M."/>
            <person name="Palaniappan K."/>
            <person name="Varghese N."/>
            <person name="Mikhailova N."/>
            <person name="Stamatis D."/>
            <person name="Reddy T."/>
            <person name="Daum C."/>
            <person name="Shapiro N."/>
            <person name="Ivanova N."/>
            <person name="Kyrpides N."/>
            <person name="Woyke T."/>
        </authorList>
    </citation>
    <scope>NUCLEOTIDE SEQUENCE</scope>
    <source>
        <strain evidence="2">CGMCC 1.10685</strain>
    </source>
</reference>
<name>A0A562PDD9_9BURK</name>
<evidence type="ECO:0000313" key="1">
    <source>
        <dbReference type="EMBL" id="QGZ42175.1"/>
    </source>
</evidence>
<dbReference type="Proteomes" id="UP000437862">
    <property type="component" value="Chromosome"/>
</dbReference>
<dbReference type="Proteomes" id="UP000315112">
    <property type="component" value="Unassembled WGS sequence"/>
</dbReference>
<dbReference type="RefSeq" id="WP_145881233.1">
    <property type="nucleotide sequence ID" value="NZ_CP046904.1"/>
</dbReference>
<dbReference type="OrthoDB" id="1736849at2"/>
<reference evidence="1 4" key="3">
    <citation type="submission" date="2019-12" db="EMBL/GenBank/DDBJ databases">
        <title>Draft Genome Sequences of Six Type Strains of the Genus Massilia.</title>
        <authorList>
            <person name="Miess H."/>
            <person name="Frediansyah A."/>
            <person name="Goeker M."/>
            <person name="Gross H."/>
        </authorList>
    </citation>
    <scope>NUCLEOTIDE SEQUENCE [LARGE SCALE GENOMIC DNA]</scope>
    <source>
        <strain evidence="1 4">DSM 26639</strain>
    </source>
</reference>
<keyword evidence="4" id="KW-1185">Reference proteome</keyword>